<dbReference type="EMBL" id="BRXW01000190">
    <property type="protein sequence ID" value="GMI13311.1"/>
    <property type="molecule type" value="Genomic_DNA"/>
</dbReference>
<dbReference type="InterPro" id="IPR036034">
    <property type="entry name" value="PDZ_sf"/>
</dbReference>
<dbReference type="InterPro" id="IPR018997">
    <property type="entry name" value="PUB_domain"/>
</dbReference>
<dbReference type="Proteomes" id="UP001165122">
    <property type="component" value="Unassembled WGS sequence"/>
</dbReference>
<organism evidence="3 4">
    <name type="scientific">Triparma laevis f. longispina</name>
    <dbReference type="NCBI Taxonomy" id="1714387"/>
    <lineage>
        <taxon>Eukaryota</taxon>
        <taxon>Sar</taxon>
        <taxon>Stramenopiles</taxon>
        <taxon>Ochrophyta</taxon>
        <taxon>Bolidophyceae</taxon>
        <taxon>Parmales</taxon>
        <taxon>Triparmaceae</taxon>
        <taxon>Triparma</taxon>
    </lineage>
</organism>
<dbReference type="Gene3D" id="1.20.58.2190">
    <property type="match status" value="1"/>
</dbReference>
<accession>A0A9W7KW06</accession>
<dbReference type="Pfam" id="PF09409">
    <property type="entry name" value="PUB"/>
    <property type="match status" value="1"/>
</dbReference>
<evidence type="ECO:0000313" key="4">
    <source>
        <dbReference type="Proteomes" id="UP001165122"/>
    </source>
</evidence>
<dbReference type="SMART" id="SM00228">
    <property type="entry name" value="PDZ"/>
    <property type="match status" value="1"/>
</dbReference>
<dbReference type="CDD" id="cd09212">
    <property type="entry name" value="PUB"/>
    <property type="match status" value="1"/>
</dbReference>
<feature type="compositionally biased region" description="Polar residues" evidence="1">
    <location>
        <begin position="161"/>
        <end position="174"/>
    </location>
</feature>
<protein>
    <recommendedName>
        <fullName evidence="2">PDZ domain-containing protein</fullName>
    </recommendedName>
</protein>
<evidence type="ECO:0000313" key="3">
    <source>
        <dbReference type="EMBL" id="GMI13311.1"/>
    </source>
</evidence>
<evidence type="ECO:0000256" key="1">
    <source>
        <dbReference type="SAM" id="MobiDB-lite"/>
    </source>
</evidence>
<reference evidence="4" key="1">
    <citation type="journal article" date="2023" name="Commun. Biol.">
        <title>Genome analysis of Parmales, the sister group of diatoms, reveals the evolutionary specialization of diatoms from phago-mixotrophs to photoautotrophs.</title>
        <authorList>
            <person name="Ban H."/>
            <person name="Sato S."/>
            <person name="Yoshikawa S."/>
            <person name="Yamada K."/>
            <person name="Nakamura Y."/>
            <person name="Ichinomiya M."/>
            <person name="Sato N."/>
            <person name="Blanc-Mathieu R."/>
            <person name="Endo H."/>
            <person name="Kuwata A."/>
            <person name="Ogata H."/>
        </authorList>
    </citation>
    <scope>NUCLEOTIDE SEQUENCE [LARGE SCALE GENOMIC DNA]</scope>
    <source>
        <strain evidence="4">NIES 3700</strain>
    </source>
</reference>
<dbReference type="OrthoDB" id="198941at2759"/>
<feature type="region of interest" description="Disordered" evidence="1">
    <location>
        <begin position="219"/>
        <end position="256"/>
    </location>
</feature>
<feature type="compositionally biased region" description="Low complexity" evidence="1">
    <location>
        <begin position="226"/>
        <end position="242"/>
    </location>
</feature>
<comment type="caution">
    <text evidence="3">The sequence shown here is derived from an EMBL/GenBank/DDBJ whole genome shotgun (WGS) entry which is preliminary data.</text>
</comment>
<dbReference type="SMART" id="SM00580">
    <property type="entry name" value="PUG"/>
    <property type="match status" value="1"/>
</dbReference>
<dbReference type="Gene3D" id="2.30.42.10">
    <property type="match status" value="1"/>
</dbReference>
<proteinExistence type="predicted"/>
<dbReference type="SUPFAM" id="SSF143503">
    <property type="entry name" value="PUG domain-like"/>
    <property type="match status" value="1"/>
</dbReference>
<dbReference type="PROSITE" id="PS50106">
    <property type="entry name" value="PDZ"/>
    <property type="match status" value="1"/>
</dbReference>
<feature type="domain" description="PDZ" evidence="2">
    <location>
        <begin position="35"/>
        <end position="114"/>
    </location>
</feature>
<dbReference type="InterPro" id="IPR001478">
    <property type="entry name" value="PDZ"/>
</dbReference>
<dbReference type="PANTHER" id="PTHR47694">
    <property type="entry name" value="PLANT UBX DOMAIN-CONTAINING PROTEIN 2"/>
    <property type="match status" value="1"/>
</dbReference>
<dbReference type="InterPro" id="IPR036339">
    <property type="entry name" value="PUB-like_dom_sf"/>
</dbReference>
<sequence>MNFFGKKNAFKGMSIGKSKFKGSGSALGGSRPGKVFSVIFVESGPLGMTIEKTEYGGAVVSKVEPSGPANEAGITRGDVVCWSGTEGEEAPFLEFMAIVKEGSRPLEIDIKRLQITAPSVSGGASAAAESRRLAVIAAADARAKKSQRQQKPIPKRAIDLKNNTKTYDHSSTGPKSDAAAKAVAAAKASEANLVNELGYNPYETVKMGSGKAKGCVDKVTNGELNSGSPVVPTSSSSSSSSTLPPPASVQNPKSPNVTSLPSDFTLACSTLLSSSSITSLKTLSTLLKNATQKGPSDPKYLTIKLSNTKIQEKIVQVEGCVELLMSCGFEIVEREGEDCMVYNLGEQEWLMSGVEYILRLIENE</sequence>
<keyword evidence="4" id="KW-1185">Reference proteome</keyword>
<dbReference type="AlphaFoldDB" id="A0A9W7KW06"/>
<evidence type="ECO:0000259" key="2">
    <source>
        <dbReference type="PROSITE" id="PS50106"/>
    </source>
</evidence>
<name>A0A9W7KW06_9STRA</name>
<dbReference type="PANTHER" id="PTHR47694:SF1">
    <property type="entry name" value="PLANT UBX DOMAIN-CONTAINING PROTEIN 2"/>
    <property type="match status" value="1"/>
</dbReference>
<dbReference type="SUPFAM" id="SSF50156">
    <property type="entry name" value="PDZ domain-like"/>
    <property type="match status" value="1"/>
</dbReference>
<feature type="region of interest" description="Disordered" evidence="1">
    <location>
        <begin position="144"/>
        <end position="175"/>
    </location>
</feature>
<gene>
    <name evidence="3" type="ORF">TrLO_g7928</name>
</gene>